<keyword evidence="2" id="KW-1185">Reference proteome</keyword>
<reference evidence="2" key="1">
    <citation type="submission" date="2024-04" db="EMBL/GenBank/DDBJ databases">
        <title>Phylogenomic analyses of a clade within the roseobacter group suggest taxonomic reassignments of species of the genera Aestuariivita, Citreicella, Loktanella, Nautella, Pelagibaca, Ruegeria, Thalassobius, Thiobacimonas and Tropicibacter, and the proposal o.</title>
        <authorList>
            <person name="Jeon C.O."/>
        </authorList>
    </citation>
    <scope>NUCLEOTIDE SEQUENCE [LARGE SCALE GENOMIC DNA]</scope>
    <source>
        <strain evidence="2">BS5-3</strain>
    </source>
</reference>
<evidence type="ECO:0000313" key="2">
    <source>
        <dbReference type="Proteomes" id="UP001440612"/>
    </source>
</evidence>
<dbReference type="RefSeq" id="WP_341368937.1">
    <property type="nucleotide sequence ID" value="NZ_CP150951.2"/>
</dbReference>
<accession>A0ABZ2V974</accession>
<protein>
    <submittedName>
        <fullName evidence="1">Uncharacterized protein</fullName>
    </submittedName>
</protein>
<proteinExistence type="predicted"/>
<dbReference type="EMBL" id="CP150951">
    <property type="protein sequence ID" value="WZC50840.1"/>
    <property type="molecule type" value="Genomic_DNA"/>
</dbReference>
<organism evidence="1 2">
    <name type="scientific">Yoonia phaeophyticola</name>
    <dbReference type="NCBI Taxonomy" id="3137369"/>
    <lineage>
        <taxon>Bacteria</taxon>
        <taxon>Pseudomonadati</taxon>
        <taxon>Pseudomonadota</taxon>
        <taxon>Alphaproteobacteria</taxon>
        <taxon>Rhodobacterales</taxon>
        <taxon>Paracoccaceae</taxon>
        <taxon>Yoonia</taxon>
    </lineage>
</organism>
<gene>
    <name evidence="1" type="ORF">AABB29_09625</name>
</gene>
<sequence>MLTSVAALWLAVHLSVKRRFNALAGSLPEAYQAAFAVPTPDSDHPRLIALAIDLLRKKHACHPFDSLTAQERRIALFAYAAEKLPLWMVRYNALTLSRADRQLVQRLCDIRVSRPQHKPQHFGAIEAEKQLRLAAKT</sequence>
<evidence type="ECO:0000313" key="1">
    <source>
        <dbReference type="EMBL" id="WZC50840.1"/>
    </source>
</evidence>
<dbReference type="Proteomes" id="UP001440612">
    <property type="component" value="Chromosome"/>
</dbReference>
<name>A0ABZ2V974_9RHOB</name>